<feature type="region of interest" description="Disordered" evidence="1">
    <location>
        <begin position="291"/>
        <end position="312"/>
    </location>
</feature>
<dbReference type="OrthoDB" id="5139643at2"/>
<reference evidence="2 3" key="1">
    <citation type="submission" date="2018-03" db="EMBL/GenBank/DDBJ databases">
        <title>Draft Genome Sequences of the Obligatory Marine Myxobacteria Enhygromyxa salina SWB007.</title>
        <authorList>
            <person name="Poehlein A."/>
            <person name="Moghaddam J.A."/>
            <person name="Harms H."/>
            <person name="Alanjari M."/>
            <person name="Koenig G.M."/>
            <person name="Daniel R."/>
            <person name="Schaeberle T.F."/>
        </authorList>
    </citation>
    <scope>NUCLEOTIDE SEQUENCE [LARGE SCALE GENOMIC DNA]</scope>
    <source>
        <strain evidence="2 3">SWB007</strain>
    </source>
</reference>
<comment type="caution">
    <text evidence="2">The sequence shown here is derived from an EMBL/GenBank/DDBJ whole genome shotgun (WGS) entry which is preliminary data.</text>
</comment>
<sequence length="312" mass="33412">MGELGPVVVSLAEAGARLGLLVAYSTHFLAHAHSLGADSRLASETEVAQLDAPSKVPTGMKVQIGELDDLDDGMLVEDQGRIENLSLDHDPKPPKFSTFVVLRAFDADASIRLRAHMFSLAKNGLVDGAGCKVRGFIRRKQPWLGEDEVGLDIDRVSLSKLRKTSWLDAVTYWMRPFFRLYPHCIVDGPPSPATDGLDGSPTVFVGRPRTLLHGLEVDFASQAVNPPEGRLASVDGLEEDGAVGADVDRRFDAAPADVVGVPVQGPSNELQTAEHVGGRSLVVVLKPISRDTSGPSVVKAQRAEGVDQAELE</sequence>
<protein>
    <submittedName>
        <fullName evidence="2">Uncharacterized protein</fullName>
    </submittedName>
</protein>
<dbReference type="EMBL" id="PVNL01000135">
    <property type="protein sequence ID" value="PRP96092.1"/>
    <property type="molecule type" value="Genomic_DNA"/>
</dbReference>
<gene>
    <name evidence="2" type="ORF">ENSA7_69060</name>
</gene>
<dbReference type="AlphaFoldDB" id="A0A2S9XTA5"/>
<accession>A0A2S9XTA5</accession>
<dbReference type="Proteomes" id="UP000238823">
    <property type="component" value="Unassembled WGS sequence"/>
</dbReference>
<organism evidence="2 3">
    <name type="scientific">Enhygromyxa salina</name>
    <dbReference type="NCBI Taxonomy" id="215803"/>
    <lineage>
        <taxon>Bacteria</taxon>
        <taxon>Pseudomonadati</taxon>
        <taxon>Myxococcota</taxon>
        <taxon>Polyangia</taxon>
        <taxon>Nannocystales</taxon>
        <taxon>Nannocystaceae</taxon>
        <taxon>Enhygromyxa</taxon>
    </lineage>
</organism>
<dbReference type="RefSeq" id="WP_106093715.1">
    <property type="nucleotide sequence ID" value="NZ_PVNL01000135.1"/>
</dbReference>
<evidence type="ECO:0000313" key="3">
    <source>
        <dbReference type="Proteomes" id="UP000238823"/>
    </source>
</evidence>
<evidence type="ECO:0000313" key="2">
    <source>
        <dbReference type="EMBL" id="PRP96092.1"/>
    </source>
</evidence>
<evidence type="ECO:0000256" key="1">
    <source>
        <dbReference type="SAM" id="MobiDB-lite"/>
    </source>
</evidence>
<name>A0A2S9XTA5_9BACT</name>
<proteinExistence type="predicted"/>